<dbReference type="InterPro" id="IPR012865">
    <property type="entry name" value="DUF1642"/>
</dbReference>
<protein>
    <recommendedName>
        <fullName evidence="3">DUF1642 domain-containing protein</fullName>
    </recommendedName>
</protein>
<evidence type="ECO:0008006" key="3">
    <source>
        <dbReference type="Google" id="ProtNLM"/>
    </source>
</evidence>
<dbReference type="Pfam" id="PF07852">
    <property type="entry name" value="DUF1642"/>
    <property type="match status" value="1"/>
</dbReference>
<evidence type="ECO:0000313" key="1">
    <source>
        <dbReference type="EMBL" id="PAK88065.1"/>
    </source>
</evidence>
<reference evidence="1 2" key="1">
    <citation type="submission" date="2017-04" db="EMBL/GenBank/DDBJ databases">
        <title>Kefir bacterial isolates.</title>
        <authorList>
            <person name="Kim Y."/>
            <person name="Blasche S."/>
            <person name="Patil K.R."/>
        </authorList>
    </citation>
    <scope>NUCLEOTIDE SEQUENCE [LARGE SCALE GENOMIC DNA]</scope>
    <source>
        <strain evidence="1 2">OG2</strain>
    </source>
</reference>
<organism evidence="1 2">
    <name type="scientific">Lactococcus lactis</name>
    <dbReference type="NCBI Taxonomy" id="1358"/>
    <lineage>
        <taxon>Bacteria</taxon>
        <taxon>Bacillati</taxon>
        <taxon>Bacillota</taxon>
        <taxon>Bacilli</taxon>
        <taxon>Lactobacillales</taxon>
        <taxon>Streptococcaceae</taxon>
        <taxon>Lactococcus</taxon>
    </lineage>
</organism>
<gene>
    <name evidence="1" type="ORF">B8W88_11240</name>
</gene>
<proteinExistence type="predicted"/>
<evidence type="ECO:0000313" key="2">
    <source>
        <dbReference type="Proteomes" id="UP000215635"/>
    </source>
</evidence>
<comment type="caution">
    <text evidence="1">The sequence shown here is derived from an EMBL/GenBank/DDBJ whole genome shotgun (WGS) entry which is preliminary data.</text>
</comment>
<dbReference type="AlphaFoldDB" id="A0AAQ0R0C5"/>
<sequence length="237" mass="28112">MKGIIFASLVKMKKVRTRKMTKFEEEVKRPANGPLTELNNNMQEVFSQYRKMRQYADYLEYESKQKDERILKLENENSFMRDERTTFDSNGMAVEPKFQQQAIPAVPEDVAEWIEILKTKGLKPLKNPETYEETGFTEETLQDIVFWISEHQEDYMRAWLDGYTVEKPQLFYLRDELTGQFLAKDNRFKDKDRYFFWTGEDPLTHSIGTAWKLSFTQQEIDSMQTGSYELVPVEDGE</sequence>
<dbReference type="EMBL" id="NCWV01000021">
    <property type="protein sequence ID" value="PAK88065.1"/>
    <property type="molecule type" value="Genomic_DNA"/>
</dbReference>
<accession>A0AAQ0R0C5</accession>
<name>A0AAQ0R0C5_9LACT</name>
<dbReference type="Proteomes" id="UP000215635">
    <property type="component" value="Unassembled WGS sequence"/>
</dbReference>